<evidence type="ECO:0000256" key="5">
    <source>
        <dbReference type="ARBA" id="ARBA00022801"/>
    </source>
</evidence>
<dbReference type="RefSeq" id="WP_117180125.1">
    <property type="nucleotide sequence ID" value="NZ_QFZK01000026.1"/>
</dbReference>
<evidence type="ECO:0000256" key="7">
    <source>
        <dbReference type="ARBA" id="ARBA00022833"/>
    </source>
</evidence>
<keyword evidence="5 12" id="KW-0378">Hydrolase</keyword>
<keyword evidence="2 12" id="KW-0235">DNA replication</keyword>
<reference evidence="15 16" key="1">
    <citation type="submission" date="2018-05" db="EMBL/GenBank/DDBJ databases">
        <title>Rhodoferax soyangensis sp.nov., isolated from an oligotrophic freshwater lake.</title>
        <authorList>
            <person name="Park M."/>
        </authorList>
    </citation>
    <scope>NUCLEOTIDE SEQUENCE [LARGE SCALE GENOMIC DNA]</scope>
    <source>
        <strain evidence="15 16">IMCC26218</strain>
    </source>
</reference>
<dbReference type="FunFam" id="3.40.50.300:FF:000489">
    <property type="entry name" value="Primosome assembly protein PriA"/>
    <property type="match status" value="1"/>
</dbReference>
<dbReference type="GO" id="GO:0006302">
    <property type="term" value="P:double-strand break repair"/>
    <property type="evidence" value="ECO:0007669"/>
    <property type="project" value="InterPro"/>
</dbReference>
<comment type="caution">
    <text evidence="15">The sequence shown here is derived from an EMBL/GenBank/DDBJ whole genome shotgun (WGS) entry which is preliminary data.</text>
</comment>
<evidence type="ECO:0000256" key="13">
    <source>
        <dbReference type="SAM" id="MobiDB-lite"/>
    </source>
</evidence>
<feature type="domain" description="Helicase ATP-binding" evidence="14">
    <location>
        <begin position="149"/>
        <end position="322"/>
    </location>
</feature>
<comment type="similarity">
    <text evidence="12">Belongs to the helicase family. PriA subfamily.</text>
</comment>
<dbReference type="Pfam" id="PF18319">
    <property type="entry name" value="Zn_ribbon_PriA"/>
    <property type="match status" value="1"/>
</dbReference>
<dbReference type="HAMAP" id="MF_00983">
    <property type="entry name" value="PriA"/>
    <property type="match status" value="1"/>
</dbReference>
<proteinExistence type="inferred from homology"/>
<dbReference type="PANTHER" id="PTHR30580:SF0">
    <property type="entry name" value="PRIMOSOMAL PROTEIN N"/>
    <property type="match status" value="1"/>
</dbReference>
<gene>
    <name evidence="12 15" type="primary">priA</name>
    <name evidence="15" type="ORF">DIC66_20900</name>
</gene>
<evidence type="ECO:0000259" key="14">
    <source>
        <dbReference type="PROSITE" id="PS51192"/>
    </source>
</evidence>
<evidence type="ECO:0000256" key="3">
    <source>
        <dbReference type="ARBA" id="ARBA00022723"/>
    </source>
</evidence>
<dbReference type="GO" id="GO:1990077">
    <property type="term" value="C:primosome complex"/>
    <property type="evidence" value="ECO:0007669"/>
    <property type="project" value="UniProtKB-UniRule"/>
</dbReference>
<dbReference type="GO" id="GO:0006310">
    <property type="term" value="P:DNA recombination"/>
    <property type="evidence" value="ECO:0007669"/>
    <property type="project" value="InterPro"/>
</dbReference>
<feature type="binding site" evidence="12">
    <location>
        <position position="459"/>
    </location>
    <ligand>
        <name>Zn(2+)</name>
        <dbReference type="ChEBI" id="CHEBI:29105"/>
        <label>2</label>
    </ligand>
</feature>
<dbReference type="NCBIfam" id="TIGR00595">
    <property type="entry name" value="priA"/>
    <property type="match status" value="1"/>
</dbReference>
<dbReference type="Gene3D" id="3.40.50.300">
    <property type="entry name" value="P-loop containing nucleotide triphosphate hydrolases"/>
    <property type="match status" value="2"/>
</dbReference>
<dbReference type="Pfam" id="PF18074">
    <property type="entry name" value="PriA_C"/>
    <property type="match status" value="1"/>
</dbReference>
<dbReference type="GO" id="GO:0043138">
    <property type="term" value="F:3'-5' DNA helicase activity"/>
    <property type="evidence" value="ECO:0007669"/>
    <property type="project" value="UniProtKB-EC"/>
</dbReference>
<comment type="catalytic activity">
    <reaction evidence="11 12">
        <text>ATP + H2O = ADP + phosphate + H(+)</text>
        <dbReference type="Rhea" id="RHEA:13065"/>
        <dbReference type="ChEBI" id="CHEBI:15377"/>
        <dbReference type="ChEBI" id="CHEBI:15378"/>
        <dbReference type="ChEBI" id="CHEBI:30616"/>
        <dbReference type="ChEBI" id="CHEBI:43474"/>
        <dbReference type="ChEBI" id="CHEBI:456216"/>
        <dbReference type="EC" id="5.6.2.4"/>
    </reaction>
</comment>
<evidence type="ECO:0000256" key="4">
    <source>
        <dbReference type="ARBA" id="ARBA00022741"/>
    </source>
</evidence>
<dbReference type="InterPro" id="IPR014001">
    <property type="entry name" value="Helicase_ATP-bd"/>
</dbReference>
<comment type="subunit">
    <text evidence="12">Component of the replication restart primosome.</text>
</comment>
<dbReference type="Pfam" id="PF17764">
    <property type="entry name" value="PriA_3primeBD"/>
    <property type="match status" value="1"/>
</dbReference>
<evidence type="ECO:0000313" key="16">
    <source>
        <dbReference type="Proteomes" id="UP000260665"/>
    </source>
</evidence>
<dbReference type="Gene3D" id="3.40.1440.60">
    <property type="entry name" value="PriA, 3(prime) DNA-binding domain"/>
    <property type="match status" value="1"/>
</dbReference>
<keyword evidence="3 12" id="KW-0479">Metal-binding</keyword>
<comment type="catalytic activity">
    <reaction evidence="12">
        <text>Couples ATP hydrolysis with the unwinding of duplex DNA by translocating in the 3'-5' direction.</text>
        <dbReference type="EC" id="5.6.2.4"/>
    </reaction>
</comment>
<dbReference type="SMART" id="SM00490">
    <property type="entry name" value="HELICc"/>
    <property type="match status" value="1"/>
</dbReference>
<dbReference type="PROSITE" id="PS51192">
    <property type="entry name" value="HELICASE_ATP_BIND_1"/>
    <property type="match status" value="1"/>
</dbReference>
<feature type="binding site" evidence="12">
    <location>
        <position position="432"/>
    </location>
    <ligand>
        <name>Zn(2+)</name>
        <dbReference type="ChEBI" id="CHEBI:29105"/>
        <label>1</label>
    </ligand>
</feature>
<dbReference type="InterPro" id="IPR040498">
    <property type="entry name" value="PriA_CRR"/>
</dbReference>
<dbReference type="SMART" id="SM00487">
    <property type="entry name" value="DEXDc"/>
    <property type="match status" value="1"/>
</dbReference>
<dbReference type="InterPro" id="IPR042115">
    <property type="entry name" value="PriA_3primeBD_sf"/>
</dbReference>
<dbReference type="EMBL" id="QFZK01000026">
    <property type="protein sequence ID" value="RFO94944.1"/>
    <property type="molecule type" value="Genomic_DNA"/>
</dbReference>
<dbReference type="GO" id="GO:0006269">
    <property type="term" value="P:DNA replication, synthesis of primer"/>
    <property type="evidence" value="ECO:0007669"/>
    <property type="project" value="UniProtKB-KW"/>
</dbReference>
<evidence type="ECO:0000256" key="6">
    <source>
        <dbReference type="ARBA" id="ARBA00022806"/>
    </source>
</evidence>
<keyword evidence="7 12" id="KW-0862">Zinc</keyword>
<dbReference type="EC" id="5.6.2.4" evidence="12"/>
<dbReference type="GO" id="GO:0005524">
    <property type="term" value="F:ATP binding"/>
    <property type="evidence" value="ECO:0007669"/>
    <property type="project" value="UniProtKB-UniRule"/>
</dbReference>
<feature type="region of interest" description="Disordered" evidence="13">
    <location>
        <begin position="337"/>
        <end position="380"/>
    </location>
</feature>
<evidence type="ECO:0000256" key="2">
    <source>
        <dbReference type="ARBA" id="ARBA00022705"/>
    </source>
</evidence>
<feature type="binding site" evidence="12">
    <location>
        <position position="438"/>
    </location>
    <ligand>
        <name>Zn(2+)</name>
        <dbReference type="ChEBI" id="CHEBI:29105"/>
        <label>2</label>
    </ligand>
</feature>
<dbReference type="CDD" id="cd18804">
    <property type="entry name" value="SF2_C_priA"/>
    <property type="match status" value="1"/>
</dbReference>
<dbReference type="InterPro" id="IPR011545">
    <property type="entry name" value="DEAD/DEAH_box_helicase_dom"/>
</dbReference>
<dbReference type="GO" id="GO:0008270">
    <property type="term" value="F:zinc ion binding"/>
    <property type="evidence" value="ECO:0007669"/>
    <property type="project" value="UniProtKB-UniRule"/>
</dbReference>
<accession>A0A3E1R6H7</accession>
<evidence type="ECO:0000313" key="15">
    <source>
        <dbReference type="EMBL" id="RFO94944.1"/>
    </source>
</evidence>
<keyword evidence="4 12" id="KW-0547">Nucleotide-binding</keyword>
<evidence type="ECO:0000256" key="12">
    <source>
        <dbReference type="HAMAP-Rule" id="MF_00983"/>
    </source>
</evidence>
<dbReference type="AlphaFoldDB" id="A0A3E1R6H7"/>
<evidence type="ECO:0000256" key="11">
    <source>
        <dbReference type="ARBA" id="ARBA00048988"/>
    </source>
</evidence>
<evidence type="ECO:0000256" key="8">
    <source>
        <dbReference type="ARBA" id="ARBA00022840"/>
    </source>
</evidence>
<protein>
    <recommendedName>
        <fullName evidence="12">Replication restart protein PriA</fullName>
    </recommendedName>
    <alternativeName>
        <fullName evidence="12">ATP-dependent DNA helicase PriA</fullName>
        <ecNumber evidence="12">5.6.2.4</ecNumber>
    </alternativeName>
    <alternativeName>
        <fullName evidence="12">DNA 3'-5' helicase PriA</fullName>
    </alternativeName>
</protein>
<keyword evidence="8 12" id="KW-0067">ATP-binding</keyword>
<evidence type="ECO:0000256" key="10">
    <source>
        <dbReference type="ARBA" id="ARBA00023235"/>
    </source>
</evidence>
<keyword evidence="1 12" id="KW-0639">Primosome</keyword>
<keyword evidence="10 12" id="KW-0413">Isomerase</keyword>
<keyword evidence="6 12" id="KW-0347">Helicase</keyword>
<dbReference type="Pfam" id="PF00270">
    <property type="entry name" value="DEAD"/>
    <property type="match status" value="1"/>
</dbReference>
<dbReference type="GO" id="GO:0016887">
    <property type="term" value="F:ATP hydrolysis activity"/>
    <property type="evidence" value="ECO:0007669"/>
    <property type="project" value="RHEA"/>
</dbReference>
<organism evidence="15 16">
    <name type="scientific">Rhodoferax lacus</name>
    <dbReference type="NCBI Taxonomy" id="2184758"/>
    <lineage>
        <taxon>Bacteria</taxon>
        <taxon>Pseudomonadati</taxon>
        <taxon>Pseudomonadota</taxon>
        <taxon>Betaproteobacteria</taxon>
        <taxon>Burkholderiales</taxon>
        <taxon>Comamonadaceae</taxon>
        <taxon>Rhodoferax</taxon>
    </lineage>
</organism>
<dbReference type="OrthoDB" id="9759544at2"/>
<dbReference type="InterPro" id="IPR001650">
    <property type="entry name" value="Helicase_C-like"/>
</dbReference>
<feature type="compositionally biased region" description="Polar residues" evidence="13">
    <location>
        <begin position="341"/>
        <end position="354"/>
    </location>
</feature>
<evidence type="ECO:0000256" key="9">
    <source>
        <dbReference type="ARBA" id="ARBA00023125"/>
    </source>
</evidence>
<comment type="function">
    <text evidence="12">Initiates the restart of stalled replication forks, which reloads the replicative helicase on sites other than the origin of replication. Recognizes and binds to abandoned replication forks and remodels them to uncover a helicase loading site. Promotes assembly of the primosome at these replication forks.</text>
</comment>
<dbReference type="InterPro" id="IPR041236">
    <property type="entry name" value="PriA_C"/>
</dbReference>
<feature type="binding site" evidence="12">
    <location>
        <position position="472"/>
    </location>
    <ligand>
        <name>Zn(2+)</name>
        <dbReference type="ChEBI" id="CHEBI:29105"/>
        <label>1</label>
    </ligand>
</feature>
<feature type="binding site" evidence="12">
    <location>
        <position position="429"/>
    </location>
    <ligand>
        <name>Zn(2+)</name>
        <dbReference type="ChEBI" id="CHEBI:29105"/>
        <label>1</label>
    </ligand>
</feature>
<dbReference type="InterPro" id="IPR005259">
    <property type="entry name" value="PriA"/>
</dbReference>
<comment type="cofactor">
    <cofactor evidence="12">
        <name>Zn(2+)</name>
        <dbReference type="ChEBI" id="CHEBI:29105"/>
    </cofactor>
    <text evidence="12">Binds 2 zinc ions per subunit.</text>
</comment>
<dbReference type="InterPro" id="IPR027417">
    <property type="entry name" value="P-loop_NTPase"/>
</dbReference>
<dbReference type="Proteomes" id="UP000260665">
    <property type="component" value="Unassembled WGS sequence"/>
</dbReference>
<dbReference type="GO" id="GO:0003677">
    <property type="term" value="F:DNA binding"/>
    <property type="evidence" value="ECO:0007669"/>
    <property type="project" value="UniProtKB-UniRule"/>
</dbReference>
<dbReference type="GO" id="GO:0006270">
    <property type="term" value="P:DNA replication initiation"/>
    <property type="evidence" value="ECO:0007669"/>
    <property type="project" value="TreeGrafter"/>
</dbReference>
<feature type="binding site" evidence="12">
    <location>
        <position position="469"/>
    </location>
    <ligand>
        <name>Zn(2+)</name>
        <dbReference type="ChEBI" id="CHEBI:29105"/>
        <label>1</label>
    </ligand>
</feature>
<keyword evidence="9 12" id="KW-0238">DNA-binding</keyword>
<feature type="binding site" evidence="12">
    <location>
        <position position="456"/>
    </location>
    <ligand>
        <name>Zn(2+)</name>
        <dbReference type="ChEBI" id="CHEBI:29105"/>
        <label>2</label>
    </ligand>
</feature>
<dbReference type="SUPFAM" id="SSF52540">
    <property type="entry name" value="P-loop containing nucleoside triphosphate hydrolases"/>
    <property type="match status" value="1"/>
</dbReference>
<dbReference type="PANTHER" id="PTHR30580">
    <property type="entry name" value="PRIMOSOMAL PROTEIN N"/>
    <property type="match status" value="1"/>
</dbReference>
<name>A0A3E1R6H7_9BURK</name>
<sequence>MNTRLCVLVQTPAHSALGPVLTYRSPQALAPGTLVRVPLGSRETLGIVWEAGVTEATGEIDPDKVRDIAGTLEGIAPLGAAWQQLVGFAAQYYQRSVGEVALAALPPQLRDLSPLQMQRRLKRKKTADSLGAPVQAAQALSPEQAEVLAQIQSQSGPFLLFGATGSGKTEVYLHAVAAQLAADPAAQALVMVPEINLTPQLEARFMARFGPVYGEQAVVSLHSGMTNPQRLKSWLAAHSGQARIVLGTRMAVFASLPCLRLIVVDEEHDPSYKSSEGARYSARDLAVYRGKLEGAKVILGSATPSLESWYQSRPSAEGGRYLRLHMPSRIGSLAMPDAGTAQDTGSAGTDSATFTAHAASPDQGARNAMRRQSGTPDGLPLVRRVDMNHQPRRAVFSLPLLEAIKERVARGEQCMVFLNRRGYAPVLHCADCGWKSECPHCSAFRVFHKIDRTLRCHHCGFTERVPRACPACGNPDIEPMGRGTEQLEEQLGALLADVRRPGTESAEHPEGLPLRIARIDADSTRLKGALETQLAAVHAGEVDVLVGTQMIAKGHDFRRITLVAAVNPDGALFSSDFRAPERLFSLLMQAAGRSGRDAALGDRSEVWIQTFQPAHPLYAALKAHDYPAFAEQQLQERQKAGMPPFSAQALVRAEARTQEAAQAFLNLARQSALTDMAQWPGWEVILEQVFVYPAVPMSIQRVANVERAQMLVESPSRAALQKFLAAWHDVLHGTRAAPECKGLIRWAVDVDPLAI</sequence>
<keyword evidence="16" id="KW-1185">Reference proteome</keyword>
<evidence type="ECO:0000256" key="1">
    <source>
        <dbReference type="ARBA" id="ARBA00022515"/>
    </source>
</evidence>
<dbReference type="InterPro" id="IPR041222">
    <property type="entry name" value="PriA_3primeBD"/>
</dbReference>
<feature type="binding site" evidence="12">
    <location>
        <position position="441"/>
    </location>
    <ligand>
        <name>Zn(2+)</name>
        <dbReference type="ChEBI" id="CHEBI:29105"/>
        <label>2</label>
    </ligand>
</feature>